<dbReference type="PANTHER" id="PTHR30126:SF5">
    <property type="entry name" value="HTH-TYPE TRANSCRIPTIONAL ACTIVATOR CMPR"/>
    <property type="match status" value="1"/>
</dbReference>
<dbReference type="EMBL" id="PDZR01000011">
    <property type="protein sequence ID" value="PNG25888.1"/>
    <property type="molecule type" value="Genomic_DNA"/>
</dbReference>
<dbReference type="InterPro" id="IPR036390">
    <property type="entry name" value="WH_DNA-bd_sf"/>
</dbReference>
<dbReference type="OrthoDB" id="7840053at2"/>
<evidence type="ECO:0000256" key="5">
    <source>
        <dbReference type="ARBA" id="ARBA00039279"/>
    </source>
</evidence>
<evidence type="ECO:0000256" key="2">
    <source>
        <dbReference type="ARBA" id="ARBA00023015"/>
    </source>
</evidence>
<evidence type="ECO:0000256" key="4">
    <source>
        <dbReference type="ARBA" id="ARBA00023163"/>
    </source>
</evidence>
<evidence type="ECO:0000256" key="3">
    <source>
        <dbReference type="ARBA" id="ARBA00023125"/>
    </source>
</evidence>
<dbReference type="AlphaFoldDB" id="A0A2J7TGJ7"/>
<keyword evidence="2" id="KW-0805">Transcription regulation</keyword>
<reference evidence="8 9" key="1">
    <citation type="submission" date="2017-10" db="EMBL/GenBank/DDBJ databases">
        <title>Genome announcement of Methylocella silvestris TVC from permafrost.</title>
        <authorList>
            <person name="Wang J."/>
            <person name="Geng K."/>
            <person name="Ul-Haque F."/>
            <person name="Crombie A.T."/>
            <person name="Street L.E."/>
            <person name="Wookey P.A."/>
            <person name="Murrell J.C."/>
            <person name="Pratscher J."/>
        </authorList>
    </citation>
    <scope>NUCLEOTIDE SEQUENCE [LARGE SCALE GENOMIC DNA]</scope>
    <source>
        <strain evidence="8 9">TVC</strain>
    </source>
</reference>
<dbReference type="InterPro" id="IPR005119">
    <property type="entry name" value="LysR_subst-bd"/>
</dbReference>
<accession>A0A2J7TGJ7</accession>
<comment type="similarity">
    <text evidence="1">Belongs to the LysR transcriptional regulatory family.</text>
</comment>
<keyword evidence="4" id="KW-0804">Transcription</keyword>
<dbReference type="InterPro" id="IPR036388">
    <property type="entry name" value="WH-like_DNA-bd_sf"/>
</dbReference>
<evidence type="ECO:0000256" key="6">
    <source>
        <dbReference type="ARBA" id="ARBA00043141"/>
    </source>
</evidence>
<dbReference type="Pfam" id="PF03466">
    <property type="entry name" value="LysR_substrate"/>
    <property type="match status" value="1"/>
</dbReference>
<name>A0A2J7TGJ7_METSI</name>
<dbReference type="PANTHER" id="PTHR30126">
    <property type="entry name" value="HTH-TYPE TRANSCRIPTIONAL REGULATOR"/>
    <property type="match status" value="1"/>
</dbReference>
<dbReference type="Pfam" id="PF00126">
    <property type="entry name" value="HTH_1"/>
    <property type="match status" value="1"/>
</dbReference>
<dbReference type="Proteomes" id="UP000236286">
    <property type="component" value="Unassembled WGS sequence"/>
</dbReference>
<proteinExistence type="inferred from homology"/>
<evidence type="ECO:0000256" key="1">
    <source>
        <dbReference type="ARBA" id="ARBA00009437"/>
    </source>
</evidence>
<comment type="caution">
    <text evidence="8">The sequence shown here is derived from an EMBL/GenBank/DDBJ whole genome shotgun (WGS) entry which is preliminary data.</text>
</comment>
<dbReference type="GO" id="GO:0000976">
    <property type="term" value="F:transcription cis-regulatory region binding"/>
    <property type="evidence" value="ECO:0007669"/>
    <property type="project" value="TreeGrafter"/>
</dbReference>
<sequence>MRRMTLKHLETVVAVAESGTIVAAAELLNVTAAALTSRIKLLEDDVGVALFDRTGGRLRLTSAGQEVVTIAMRVDLLLAELKATLTAHKDKNAGRVTIGVASTAKYFAPRLIASFARGHPRVEIAVTVGNRATIVAALREQTVDVALMGFPPADVPVVAEIFGPHPQVIIAPPDHSMAKRVGIDKTELCHEAFIVREAGSGTRNNFDAFFAGLVLPPPRVHIEIGSNETVKQAVMAGLGLTLISAHTIEAEVAEGRLAILDVIGMPIMRQWYVVRPQGREQSPAGRSMWQFIVADGRGFLPKIALPVK</sequence>
<dbReference type="SUPFAM" id="SSF46785">
    <property type="entry name" value="Winged helix' DNA-binding domain"/>
    <property type="match status" value="1"/>
</dbReference>
<dbReference type="Gene3D" id="1.10.10.10">
    <property type="entry name" value="Winged helix-like DNA-binding domain superfamily/Winged helix DNA-binding domain"/>
    <property type="match status" value="1"/>
</dbReference>
<gene>
    <name evidence="8" type="ORF">CR492_11175</name>
</gene>
<protein>
    <recommendedName>
        <fullName evidence="5">HTH-type transcriptional regulator CbbR</fullName>
    </recommendedName>
    <alternativeName>
        <fullName evidence="6">RuBisCO operon transcriptional regulator</fullName>
    </alternativeName>
</protein>
<dbReference type="GO" id="GO:0003700">
    <property type="term" value="F:DNA-binding transcription factor activity"/>
    <property type="evidence" value="ECO:0007669"/>
    <property type="project" value="InterPro"/>
</dbReference>
<dbReference type="PROSITE" id="PS50931">
    <property type="entry name" value="HTH_LYSR"/>
    <property type="match status" value="1"/>
</dbReference>
<dbReference type="CDD" id="cd08419">
    <property type="entry name" value="PBP2_CbbR_RubisCO_like"/>
    <property type="match status" value="1"/>
</dbReference>
<evidence type="ECO:0000259" key="7">
    <source>
        <dbReference type="PROSITE" id="PS50931"/>
    </source>
</evidence>
<dbReference type="Gene3D" id="3.40.190.10">
    <property type="entry name" value="Periplasmic binding protein-like II"/>
    <property type="match status" value="2"/>
</dbReference>
<feature type="domain" description="HTH lysR-type" evidence="7">
    <location>
        <begin position="4"/>
        <end position="61"/>
    </location>
</feature>
<keyword evidence="3" id="KW-0238">DNA-binding</keyword>
<dbReference type="RefSeq" id="WP_102843828.1">
    <property type="nucleotide sequence ID" value="NZ_PDZR01000011.1"/>
</dbReference>
<evidence type="ECO:0000313" key="9">
    <source>
        <dbReference type="Proteomes" id="UP000236286"/>
    </source>
</evidence>
<evidence type="ECO:0000313" key="8">
    <source>
        <dbReference type="EMBL" id="PNG25888.1"/>
    </source>
</evidence>
<organism evidence="8 9">
    <name type="scientific">Methylocella silvestris</name>
    <dbReference type="NCBI Taxonomy" id="199596"/>
    <lineage>
        <taxon>Bacteria</taxon>
        <taxon>Pseudomonadati</taxon>
        <taxon>Pseudomonadota</taxon>
        <taxon>Alphaproteobacteria</taxon>
        <taxon>Hyphomicrobiales</taxon>
        <taxon>Beijerinckiaceae</taxon>
        <taxon>Methylocella</taxon>
    </lineage>
</organism>
<dbReference type="InterPro" id="IPR000847">
    <property type="entry name" value="LysR_HTH_N"/>
</dbReference>
<dbReference type="SUPFAM" id="SSF53850">
    <property type="entry name" value="Periplasmic binding protein-like II"/>
    <property type="match status" value="1"/>
</dbReference>